<evidence type="ECO:0000313" key="2">
    <source>
        <dbReference type="Proteomes" id="UP000036681"/>
    </source>
</evidence>
<reference evidence="3" key="1">
    <citation type="submission" date="2017-02" db="UniProtKB">
        <authorList>
            <consortium name="WormBaseParasite"/>
        </authorList>
    </citation>
    <scope>IDENTIFICATION</scope>
</reference>
<organism evidence="2 3">
    <name type="scientific">Ascaris lumbricoides</name>
    <name type="common">Giant roundworm</name>
    <dbReference type="NCBI Taxonomy" id="6252"/>
    <lineage>
        <taxon>Eukaryota</taxon>
        <taxon>Metazoa</taxon>
        <taxon>Ecdysozoa</taxon>
        <taxon>Nematoda</taxon>
        <taxon>Chromadorea</taxon>
        <taxon>Rhabditida</taxon>
        <taxon>Spirurina</taxon>
        <taxon>Ascaridomorpha</taxon>
        <taxon>Ascaridoidea</taxon>
        <taxon>Ascarididae</taxon>
        <taxon>Ascaris</taxon>
    </lineage>
</organism>
<name>A0A0M3HY56_ASCLU</name>
<evidence type="ECO:0000313" key="3">
    <source>
        <dbReference type="WBParaSite" id="ALUE_0000839101-mRNA-1"/>
    </source>
</evidence>
<sequence>MSSQSNTSEATGSNATVTHRDFAKTPLPLSLLLHFGASQRFRKNTTAFEPSSPFRCIATVKEEIIIWKLRDIHLPIAPGHQQQQHPPPPPPPSQHPPPRPPPPPPQHPPPRPPPPPPQHPPPRPLPPPQQQGLGKQSHRLGNLTCGRQSGMQQKPRPPAPPSPPQHPPLPPPPQHPPPPPPLPHPPEPPERNASIITNKKIMHVQCRNAIIPLK</sequence>
<dbReference type="AlphaFoldDB" id="A0A0M3HY56"/>
<feature type="compositionally biased region" description="Pro residues" evidence="1">
    <location>
        <begin position="155"/>
        <end position="186"/>
    </location>
</feature>
<feature type="compositionally biased region" description="Pro residues" evidence="1">
    <location>
        <begin position="85"/>
        <end position="129"/>
    </location>
</feature>
<feature type="region of interest" description="Disordered" evidence="1">
    <location>
        <begin position="78"/>
        <end position="200"/>
    </location>
</feature>
<dbReference type="PRINTS" id="PR01217">
    <property type="entry name" value="PRICHEXTENSN"/>
</dbReference>
<evidence type="ECO:0000256" key="1">
    <source>
        <dbReference type="SAM" id="MobiDB-lite"/>
    </source>
</evidence>
<dbReference type="WBParaSite" id="ALUE_0000839101-mRNA-1">
    <property type="protein sequence ID" value="ALUE_0000839101-mRNA-1"/>
    <property type="gene ID" value="ALUE_0000839101"/>
</dbReference>
<accession>A0A0M3HY56</accession>
<keyword evidence="2" id="KW-1185">Reference proteome</keyword>
<proteinExistence type="predicted"/>
<protein>
    <submittedName>
        <fullName evidence="3">Uncharacterized protein</fullName>
    </submittedName>
</protein>
<dbReference type="Proteomes" id="UP000036681">
    <property type="component" value="Unplaced"/>
</dbReference>